<dbReference type="SUPFAM" id="SSF81342">
    <property type="entry name" value="Transmembrane di-heme cytochromes"/>
    <property type="match status" value="1"/>
</dbReference>
<accession>A0A2G2ZXM0</accession>
<reference evidence="2 3" key="1">
    <citation type="journal article" date="2014" name="Nat. Genet.">
        <title>Genome sequence of the hot pepper provides insights into the evolution of pungency in Capsicum species.</title>
        <authorList>
            <person name="Kim S."/>
            <person name="Park M."/>
            <person name="Yeom S.I."/>
            <person name="Kim Y.M."/>
            <person name="Lee J.M."/>
            <person name="Lee H.A."/>
            <person name="Seo E."/>
            <person name="Choi J."/>
            <person name="Cheong K."/>
            <person name="Kim K.T."/>
            <person name="Jung K."/>
            <person name="Lee G.W."/>
            <person name="Oh S.K."/>
            <person name="Bae C."/>
            <person name="Kim S.B."/>
            <person name="Lee H.Y."/>
            <person name="Kim S.Y."/>
            <person name="Kim M.S."/>
            <person name="Kang B.C."/>
            <person name="Jo Y.D."/>
            <person name="Yang H.B."/>
            <person name="Jeong H.J."/>
            <person name="Kang W.H."/>
            <person name="Kwon J.K."/>
            <person name="Shin C."/>
            <person name="Lim J.Y."/>
            <person name="Park J.H."/>
            <person name="Huh J.H."/>
            <person name="Kim J.S."/>
            <person name="Kim B.D."/>
            <person name="Cohen O."/>
            <person name="Paran I."/>
            <person name="Suh M.C."/>
            <person name="Lee S.B."/>
            <person name="Kim Y.K."/>
            <person name="Shin Y."/>
            <person name="Noh S.J."/>
            <person name="Park J."/>
            <person name="Seo Y.S."/>
            <person name="Kwon S.Y."/>
            <person name="Kim H.A."/>
            <person name="Park J.M."/>
            <person name="Kim H.J."/>
            <person name="Choi S.B."/>
            <person name="Bosland P.W."/>
            <person name="Reeves G."/>
            <person name="Jo S.H."/>
            <person name="Lee B.W."/>
            <person name="Cho H.T."/>
            <person name="Choi H.S."/>
            <person name="Lee M.S."/>
            <person name="Yu Y."/>
            <person name="Do Choi Y."/>
            <person name="Park B.S."/>
            <person name="van Deynze A."/>
            <person name="Ashrafi H."/>
            <person name="Hill T."/>
            <person name="Kim W.T."/>
            <person name="Pai H.S."/>
            <person name="Ahn H.K."/>
            <person name="Yeam I."/>
            <person name="Giovannoni J.J."/>
            <person name="Rose J.K."/>
            <person name="Sorensen I."/>
            <person name="Lee S.J."/>
            <person name="Kim R.W."/>
            <person name="Choi I.Y."/>
            <person name="Choi B.S."/>
            <person name="Lim J.S."/>
            <person name="Lee Y.H."/>
            <person name="Choi D."/>
        </authorList>
    </citation>
    <scope>NUCLEOTIDE SEQUENCE [LARGE SCALE GENOMIC DNA]</scope>
    <source>
        <strain evidence="3">cv. CM334</strain>
    </source>
</reference>
<evidence type="ECO:0000256" key="1">
    <source>
        <dbReference type="SAM" id="Phobius"/>
    </source>
</evidence>
<reference evidence="2 3" key="2">
    <citation type="journal article" date="2017" name="Genome Biol.">
        <title>New reference genome sequences of hot pepper reveal the massive evolution of plant disease-resistance genes by retroduplication.</title>
        <authorList>
            <person name="Kim S."/>
            <person name="Park J."/>
            <person name="Yeom S.I."/>
            <person name="Kim Y.M."/>
            <person name="Seo E."/>
            <person name="Kim K.T."/>
            <person name="Kim M.S."/>
            <person name="Lee J.M."/>
            <person name="Cheong K."/>
            <person name="Shin H.S."/>
            <person name="Kim S.B."/>
            <person name="Han K."/>
            <person name="Lee J."/>
            <person name="Park M."/>
            <person name="Lee H.A."/>
            <person name="Lee H.Y."/>
            <person name="Lee Y."/>
            <person name="Oh S."/>
            <person name="Lee J.H."/>
            <person name="Choi E."/>
            <person name="Choi E."/>
            <person name="Lee S.E."/>
            <person name="Jeon J."/>
            <person name="Kim H."/>
            <person name="Choi G."/>
            <person name="Song H."/>
            <person name="Lee J."/>
            <person name="Lee S.C."/>
            <person name="Kwon J.K."/>
            <person name="Lee H.Y."/>
            <person name="Koo N."/>
            <person name="Hong Y."/>
            <person name="Kim R.W."/>
            <person name="Kang W.H."/>
            <person name="Huh J.H."/>
            <person name="Kang B.C."/>
            <person name="Yang T.J."/>
            <person name="Lee Y.H."/>
            <person name="Bennetzen J.L."/>
            <person name="Choi D."/>
        </authorList>
    </citation>
    <scope>NUCLEOTIDE SEQUENCE [LARGE SCALE GENOMIC DNA]</scope>
    <source>
        <strain evidence="3">cv. CM334</strain>
    </source>
</reference>
<sequence>MDNATLNHFCNLYYLLSFILVGTSLLLLVALHQYGSNNPLGSSRLGSFCYLFFHMDFLCS</sequence>
<keyword evidence="3" id="KW-1185">Reference proteome</keyword>
<dbReference type="GO" id="GO:0016020">
    <property type="term" value="C:membrane"/>
    <property type="evidence" value="ECO:0007669"/>
    <property type="project" value="InterPro"/>
</dbReference>
<dbReference type="Gramene" id="PHT86705">
    <property type="protein sequence ID" value="PHT86705"/>
    <property type="gene ID" value="T459_08811"/>
</dbReference>
<name>A0A2G2ZXM0_CAPAN</name>
<dbReference type="AlphaFoldDB" id="A0A2G2ZXM0"/>
<dbReference type="STRING" id="4072.A0A2G2ZXM0"/>
<evidence type="ECO:0000313" key="3">
    <source>
        <dbReference type="Proteomes" id="UP000222542"/>
    </source>
</evidence>
<comment type="caution">
    <text evidence="2">The sequence shown here is derived from an EMBL/GenBank/DDBJ whole genome shotgun (WGS) entry which is preliminary data.</text>
</comment>
<dbReference type="GO" id="GO:0022904">
    <property type="term" value="P:respiratory electron transport chain"/>
    <property type="evidence" value="ECO:0007669"/>
    <property type="project" value="InterPro"/>
</dbReference>
<keyword evidence="1" id="KW-1133">Transmembrane helix</keyword>
<protein>
    <submittedName>
        <fullName evidence="2">Uncharacterized protein</fullName>
    </submittedName>
</protein>
<keyword evidence="1" id="KW-0472">Membrane</keyword>
<proteinExistence type="predicted"/>
<dbReference type="EMBL" id="AYRZ02000003">
    <property type="protein sequence ID" value="PHT86705.1"/>
    <property type="molecule type" value="Genomic_DNA"/>
</dbReference>
<dbReference type="Proteomes" id="UP000222542">
    <property type="component" value="Unassembled WGS sequence"/>
</dbReference>
<organism evidence="2 3">
    <name type="scientific">Capsicum annuum</name>
    <name type="common">Capsicum pepper</name>
    <dbReference type="NCBI Taxonomy" id="4072"/>
    <lineage>
        <taxon>Eukaryota</taxon>
        <taxon>Viridiplantae</taxon>
        <taxon>Streptophyta</taxon>
        <taxon>Embryophyta</taxon>
        <taxon>Tracheophyta</taxon>
        <taxon>Spermatophyta</taxon>
        <taxon>Magnoliopsida</taxon>
        <taxon>eudicotyledons</taxon>
        <taxon>Gunneridae</taxon>
        <taxon>Pentapetalae</taxon>
        <taxon>asterids</taxon>
        <taxon>lamiids</taxon>
        <taxon>Solanales</taxon>
        <taxon>Solanaceae</taxon>
        <taxon>Solanoideae</taxon>
        <taxon>Capsiceae</taxon>
        <taxon>Capsicum</taxon>
    </lineage>
</organism>
<gene>
    <name evidence="2" type="ORF">T459_08811</name>
</gene>
<dbReference type="InterPro" id="IPR016174">
    <property type="entry name" value="Di-haem_cyt_TM"/>
</dbReference>
<evidence type="ECO:0000313" key="2">
    <source>
        <dbReference type="EMBL" id="PHT86705.1"/>
    </source>
</evidence>
<keyword evidence="1" id="KW-0812">Transmembrane</keyword>
<feature type="transmembrane region" description="Helical" evidence="1">
    <location>
        <begin position="12"/>
        <end position="31"/>
    </location>
</feature>